<name>A0A2N9GNW0_FAGSY</name>
<protein>
    <recommendedName>
        <fullName evidence="2">Cupin type-1 domain-containing protein</fullName>
    </recommendedName>
</protein>
<dbReference type="EMBL" id="OIVN01002499">
    <property type="protein sequence ID" value="SPD04146.1"/>
    <property type="molecule type" value="Genomic_DNA"/>
</dbReference>
<dbReference type="InterPro" id="IPR011051">
    <property type="entry name" value="RmlC_Cupin_sf"/>
</dbReference>
<feature type="chain" id="PRO_5014699117" description="Cupin type-1 domain-containing protein" evidence="1">
    <location>
        <begin position="22"/>
        <end position="142"/>
    </location>
</feature>
<dbReference type="PANTHER" id="PTHR31238">
    <property type="entry name" value="GERMIN-LIKE PROTEIN SUBFAMILY 3 MEMBER 3"/>
    <property type="match status" value="1"/>
</dbReference>
<accession>A0A2N9GNW0</accession>
<dbReference type="InterPro" id="IPR014710">
    <property type="entry name" value="RmlC-like_jellyroll"/>
</dbReference>
<proteinExistence type="predicted"/>
<gene>
    <name evidence="3" type="ORF">FSB_LOCUS32028</name>
</gene>
<feature type="signal peptide" evidence="1">
    <location>
        <begin position="1"/>
        <end position="21"/>
    </location>
</feature>
<dbReference type="Gene3D" id="2.60.120.10">
    <property type="entry name" value="Jelly Rolls"/>
    <property type="match status" value="1"/>
</dbReference>
<feature type="domain" description="Cupin type-1" evidence="2">
    <location>
        <begin position="65"/>
        <end position="115"/>
    </location>
</feature>
<reference evidence="3" key="1">
    <citation type="submission" date="2018-02" db="EMBL/GenBank/DDBJ databases">
        <authorList>
            <person name="Cohen D.B."/>
            <person name="Kent A.D."/>
        </authorList>
    </citation>
    <scope>NUCLEOTIDE SEQUENCE</scope>
</reference>
<dbReference type="AlphaFoldDB" id="A0A2N9GNW0"/>
<evidence type="ECO:0000259" key="2">
    <source>
        <dbReference type="Pfam" id="PF00190"/>
    </source>
</evidence>
<evidence type="ECO:0000313" key="3">
    <source>
        <dbReference type="EMBL" id="SPD04146.1"/>
    </source>
</evidence>
<dbReference type="SUPFAM" id="SSF51182">
    <property type="entry name" value="RmlC-like cupins"/>
    <property type="match status" value="1"/>
</dbReference>
<organism evidence="3">
    <name type="scientific">Fagus sylvatica</name>
    <name type="common">Beechnut</name>
    <dbReference type="NCBI Taxonomy" id="28930"/>
    <lineage>
        <taxon>Eukaryota</taxon>
        <taxon>Viridiplantae</taxon>
        <taxon>Streptophyta</taxon>
        <taxon>Embryophyta</taxon>
        <taxon>Tracheophyta</taxon>
        <taxon>Spermatophyta</taxon>
        <taxon>Magnoliopsida</taxon>
        <taxon>eudicotyledons</taxon>
        <taxon>Gunneridae</taxon>
        <taxon>Pentapetalae</taxon>
        <taxon>rosids</taxon>
        <taxon>fabids</taxon>
        <taxon>Fagales</taxon>
        <taxon>Fagaceae</taxon>
        <taxon>Fagus</taxon>
    </lineage>
</organism>
<dbReference type="InterPro" id="IPR006045">
    <property type="entry name" value="Cupin_1"/>
</dbReference>
<dbReference type="Pfam" id="PF00190">
    <property type="entry name" value="Cupin_1"/>
    <property type="match status" value="1"/>
</dbReference>
<keyword evidence="1" id="KW-0732">Signal</keyword>
<sequence>MTRAYFVIVALFVLAFSFAFASDPSPLQDFCVALKNSSDSAVFVNGKICKDPKLAKADDFYFGGLNIAGNTENIFGANFTPVTVDQIPGLNTLGISVARVDYAPKGQTPPHTHTTKNVTCWGGFSRGGLVKRLYRHLLRRFF</sequence>
<evidence type="ECO:0000256" key="1">
    <source>
        <dbReference type="SAM" id="SignalP"/>
    </source>
</evidence>